<dbReference type="Gene3D" id="3.10.450.240">
    <property type="match status" value="1"/>
</dbReference>
<dbReference type="PANTHER" id="PTHR28554">
    <property type="entry name" value="39S RIBOSOMAL PROTEIN L45, MITOCHONDRIAL"/>
    <property type="match status" value="1"/>
</dbReference>
<keyword evidence="3" id="KW-0496">Mitochondrion</keyword>
<sequence length="198" mass="22204">MLSVERGPETAHRADQLASQLAIRKIKEHDAEFTTKVFPVKAQEIFVDAHNALTHLTRSSYHSLVTERCYPEMVRGNRYKTLRWHFVESLEAQGGARPMSRHGQQRQHVWAGYGAHALQTVLGRLRPLRQTNDGERRGAQGCAGVPGSGEAPRQPLRHVEVTWQDSTSLGPSDGTHRQDCYDPWPGAQARRGIRGAQL</sequence>
<evidence type="ECO:0000256" key="2">
    <source>
        <dbReference type="ARBA" id="ARBA00022946"/>
    </source>
</evidence>
<evidence type="ECO:0000313" key="6">
    <source>
        <dbReference type="Proteomes" id="UP000193380"/>
    </source>
</evidence>
<dbReference type="PaxDb" id="8022-A0A060WGQ6"/>
<reference evidence="5" key="2">
    <citation type="submission" date="2014-03" db="EMBL/GenBank/DDBJ databases">
        <authorList>
            <person name="Genoscope - CEA"/>
        </authorList>
    </citation>
    <scope>NUCLEOTIDE SEQUENCE</scope>
</reference>
<protein>
    <submittedName>
        <fullName evidence="5">Uncharacterized protein</fullName>
    </submittedName>
</protein>
<dbReference type="STRING" id="8022.A0A060WGQ6"/>
<dbReference type="Proteomes" id="UP000193380">
    <property type="component" value="Unassembled WGS sequence"/>
</dbReference>
<evidence type="ECO:0000313" key="5">
    <source>
        <dbReference type="EMBL" id="CDQ66478.1"/>
    </source>
</evidence>
<accession>A0A060WGQ6</accession>
<feature type="region of interest" description="Disordered" evidence="4">
    <location>
        <begin position="131"/>
        <end position="198"/>
    </location>
</feature>
<name>A0A060WGQ6_ONCMY</name>
<gene>
    <name evidence="5" type="ORF">GSONMT00075435001</name>
</gene>
<evidence type="ECO:0000256" key="4">
    <source>
        <dbReference type="SAM" id="MobiDB-lite"/>
    </source>
</evidence>
<organism evidence="5 6">
    <name type="scientific">Oncorhynchus mykiss</name>
    <name type="common">Rainbow trout</name>
    <name type="synonym">Salmo gairdneri</name>
    <dbReference type="NCBI Taxonomy" id="8022"/>
    <lineage>
        <taxon>Eukaryota</taxon>
        <taxon>Metazoa</taxon>
        <taxon>Chordata</taxon>
        <taxon>Craniata</taxon>
        <taxon>Vertebrata</taxon>
        <taxon>Euteleostomi</taxon>
        <taxon>Actinopterygii</taxon>
        <taxon>Neopterygii</taxon>
        <taxon>Teleostei</taxon>
        <taxon>Protacanthopterygii</taxon>
        <taxon>Salmoniformes</taxon>
        <taxon>Salmonidae</taxon>
        <taxon>Salmoninae</taxon>
        <taxon>Oncorhynchus</taxon>
    </lineage>
</organism>
<dbReference type="InterPro" id="IPR051975">
    <property type="entry name" value="mtLSU_mL45"/>
</dbReference>
<dbReference type="EMBL" id="FR904545">
    <property type="protein sequence ID" value="CDQ66478.1"/>
    <property type="molecule type" value="Genomic_DNA"/>
</dbReference>
<comment type="subcellular location">
    <subcellularLocation>
        <location evidence="1">Mitochondrion</location>
    </subcellularLocation>
</comment>
<evidence type="ECO:0000256" key="3">
    <source>
        <dbReference type="ARBA" id="ARBA00023128"/>
    </source>
</evidence>
<reference evidence="5" key="1">
    <citation type="journal article" date="2014" name="Nat. Commun.">
        <title>The rainbow trout genome provides novel insights into evolution after whole-genome duplication in vertebrates.</title>
        <authorList>
            <person name="Berthelot C."/>
            <person name="Brunet F."/>
            <person name="Chalopin D."/>
            <person name="Juanchich A."/>
            <person name="Bernard M."/>
            <person name="Noel B."/>
            <person name="Bento P."/>
            <person name="Da Silva C."/>
            <person name="Labadie K."/>
            <person name="Alberti A."/>
            <person name="Aury J.M."/>
            <person name="Louis A."/>
            <person name="Dehais P."/>
            <person name="Bardou P."/>
            <person name="Montfort J."/>
            <person name="Klopp C."/>
            <person name="Cabau C."/>
            <person name="Gaspin C."/>
            <person name="Thorgaard G.H."/>
            <person name="Boussaha M."/>
            <person name="Quillet E."/>
            <person name="Guyomard R."/>
            <person name="Galiana D."/>
            <person name="Bobe J."/>
            <person name="Volff J.N."/>
            <person name="Genet C."/>
            <person name="Wincker P."/>
            <person name="Jaillon O."/>
            <person name="Roest Crollius H."/>
            <person name="Guiguen Y."/>
        </authorList>
    </citation>
    <scope>NUCLEOTIDE SEQUENCE [LARGE SCALE GENOMIC DNA]</scope>
</reference>
<dbReference type="AlphaFoldDB" id="A0A060WGQ6"/>
<dbReference type="GO" id="GO:0005739">
    <property type="term" value="C:mitochondrion"/>
    <property type="evidence" value="ECO:0007669"/>
    <property type="project" value="UniProtKB-SubCell"/>
</dbReference>
<dbReference type="PANTHER" id="PTHR28554:SF1">
    <property type="entry name" value="LARGE RIBOSOMAL SUBUNIT PROTEIN ML45"/>
    <property type="match status" value="1"/>
</dbReference>
<evidence type="ECO:0000256" key="1">
    <source>
        <dbReference type="ARBA" id="ARBA00004173"/>
    </source>
</evidence>
<proteinExistence type="predicted"/>
<keyword evidence="2" id="KW-0809">Transit peptide</keyword>